<dbReference type="EMBL" id="HBGN01000397">
    <property type="protein sequence ID" value="CAD9313825.1"/>
    <property type="molecule type" value="Transcribed_RNA"/>
</dbReference>
<reference evidence="2" key="1">
    <citation type="submission" date="2021-01" db="EMBL/GenBank/DDBJ databases">
        <authorList>
            <person name="Corre E."/>
            <person name="Pelletier E."/>
            <person name="Niang G."/>
            <person name="Scheremetjew M."/>
            <person name="Finn R."/>
            <person name="Kale V."/>
            <person name="Holt S."/>
            <person name="Cochrane G."/>
            <person name="Meng A."/>
            <person name="Brown T."/>
            <person name="Cohen L."/>
        </authorList>
    </citation>
    <scope>NUCLEOTIDE SEQUENCE</scope>
    <source>
        <strain evidence="2">Pop2</strain>
    </source>
</reference>
<sequence>MDPNYLDGIDDLPPPIRISQSNIIPVAESSEGLVNESYHYEEQINCLKEQGFTTGLAKALLQTTVEHPLRIWVVDNSGSMMKDDGRRIIETQHKHDVKLIQCTRWAELQECVTYHSQMAALIHAPTHFRLLNNPRVGPQQFKVGETNATAHVEANNAINIIRKVSPYGVTPLTEHITDIYDTVSKMASTLVKKGQQAVVVIATDGLPSDAQGHGGKFVSDQFVESLRSLQSLPVWVVIRLCTNDEEVVRFYEELDTTLELNVELIDDFVDEAREVHKHNPWLNYALPLHRCREMGFHDRLFDLLDERTLTKTELYQFCALLFGGLWDGVVDPEIDWDGFMQQLGEMLLSEEHQWSPVSKKVQPWIDMKALNKIYGDNYGLDWLKAVNNGLGIAMLVLAVAVIKVWFMD</sequence>
<proteinExistence type="predicted"/>
<gene>
    <name evidence="2" type="ORF">DBRI1063_LOCUS231</name>
</gene>
<evidence type="ECO:0000256" key="1">
    <source>
        <dbReference type="SAM" id="Phobius"/>
    </source>
</evidence>
<accession>A0A6U3NQB4</accession>
<keyword evidence="1" id="KW-1133">Transmembrane helix</keyword>
<dbReference type="SUPFAM" id="SSF53300">
    <property type="entry name" value="vWA-like"/>
    <property type="match status" value="1"/>
</dbReference>
<keyword evidence="1" id="KW-0812">Transmembrane</keyword>
<name>A0A6U3NQB4_9STRA</name>
<evidence type="ECO:0000313" key="2">
    <source>
        <dbReference type="EMBL" id="CAD9313825.1"/>
    </source>
</evidence>
<evidence type="ECO:0008006" key="3">
    <source>
        <dbReference type="Google" id="ProtNLM"/>
    </source>
</evidence>
<keyword evidence="1" id="KW-0472">Membrane</keyword>
<protein>
    <recommendedName>
        <fullName evidence="3">VWFA domain-containing protein</fullName>
    </recommendedName>
</protein>
<organism evidence="2">
    <name type="scientific">Ditylum brightwellii</name>
    <dbReference type="NCBI Taxonomy" id="49249"/>
    <lineage>
        <taxon>Eukaryota</taxon>
        <taxon>Sar</taxon>
        <taxon>Stramenopiles</taxon>
        <taxon>Ochrophyta</taxon>
        <taxon>Bacillariophyta</taxon>
        <taxon>Mediophyceae</taxon>
        <taxon>Lithodesmiophycidae</taxon>
        <taxon>Lithodesmiales</taxon>
        <taxon>Lithodesmiaceae</taxon>
        <taxon>Ditylum</taxon>
    </lineage>
</organism>
<dbReference type="AlphaFoldDB" id="A0A6U3NQB4"/>
<feature type="transmembrane region" description="Helical" evidence="1">
    <location>
        <begin position="389"/>
        <end position="406"/>
    </location>
</feature>
<dbReference type="InterPro" id="IPR036465">
    <property type="entry name" value="vWFA_dom_sf"/>
</dbReference>